<comment type="caution">
    <text evidence="1">The sequence shown here is derived from an EMBL/GenBank/DDBJ whole genome shotgun (WGS) entry which is preliminary data.</text>
</comment>
<gene>
    <name evidence="1" type="ORF">L6452_05757</name>
</gene>
<organism evidence="1 2">
    <name type="scientific">Arctium lappa</name>
    <name type="common">Greater burdock</name>
    <name type="synonym">Lappa major</name>
    <dbReference type="NCBI Taxonomy" id="4217"/>
    <lineage>
        <taxon>Eukaryota</taxon>
        <taxon>Viridiplantae</taxon>
        <taxon>Streptophyta</taxon>
        <taxon>Embryophyta</taxon>
        <taxon>Tracheophyta</taxon>
        <taxon>Spermatophyta</taxon>
        <taxon>Magnoliopsida</taxon>
        <taxon>eudicotyledons</taxon>
        <taxon>Gunneridae</taxon>
        <taxon>Pentapetalae</taxon>
        <taxon>asterids</taxon>
        <taxon>campanulids</taxon>
        <taxon>Asterales</taxon>
        <taxon>Asteraceae</taxon>
        <taxon>Carduoideae</taxon>
        <taxon>Cardueae</taxon>
        <taxon>Arctiinae</taxon>
        <taxon>Arctium</taxon>
    </lineage>
</organism>
<reference evidence="2" key="1">
    <citation type="journal article" date="2022" name="Mol. Ecol. Resour.">
        <title>The genomes of chicory, endive, great burdock and yacon provide insights into Asteraceae palaeo-polyploidization history and plant inulin production.</title>
        <authorList>
            <person name="Fan W."/>
            <person name="Wang S."/>
            <person name="Wang H."/>
            <person name="Wang A."/>
            <person name="Jiang F."/>
            <person name="Liu H."/>
            <person name="Zhao H."/>
            <person name="Xu D."/>
            <person name="Zhang Y."/>
        </authorList>
    </citation>
    <scope>NUCLEOTIDE SEQUENCE [LARGE SCALE GENOMIC DNA]</scope>
    <source>
        <strain evidence="2">cv. Niubang</strain>
    </source>
</reference>
<keyword evidence="2" id="KW-1185">Reference proteome</keyword>
<name>A0ACB9EH05_ARCLA</name>
<evidence type="ECO:0000313" key="2">
    <source>
        <dbReference type="Proteomes" id="UP001055879"/>
    </source>
</evidence>
<dbReference type="EMBL" id="CM042048">
    <property type="protein sequence ID" value="KAI3758204.1"/>
    <property type="molecule type" value="Genomic_DNA"/>
</dbReference>
<dbReference type="Proteomes" id="UP001055879">
    <property type="component" value="Linkage Group LG02"/>
</dbReference>
<reference evidence="1 2" key="2">
    <citation type="journal article" date="2022" name="Mol. Ecol. Resour.">
        <title>The genomes of chicory, endive, great burdock and yacon provide insights into Asteraceae paleo-polyploidization history and plant inulin production.</title>
        <authorList>
            <person name="Fan W."/>
            <person name="Wang S."/>
            <person name="Wang H."/>
            <person name="Wang A."/>
            <person name="Jiang F."/>
            <person name="Liu H."/>
            <person name="Zhao H."/>
            <person name="Xu D."/>
            <person name="Zhang Y."/>
        </authorList>
    </citation>
    <scope>NUCLEOTIDE SEQUENCE [LARGE SCALE GENOMIC DNA]</scope>
    <source>
        <strain evidence="2">cv. Niubang</strain>
    </source>
</reference>
<evidence type="ECO:0000313" key="1">
    <source>
        <dbReference type="EMBL" id="KAI3758204.1"/>
    </source>
</evidence>
<protein>
    <submittedName>
        <fullName evidence="1">Uncharacterized protein</fullName>
    </submittedName>
</protein>
<accession>A0ACB9EH05</accession>
<proteinExistence type="predicted"/>
<sequence>MALPPSSTGLQVESIVFPPSVKPPGATTTLFLGGAGVRGMEIEGKFVKFTGIGVYLEDKAIPSLAGKWKDKTAAELTDSVQLYRDIVTGVKDIYD</sequence>